<dbReference type="PRINTS" id="PR00598">
    <property type="entry name" value="HTHMARR"/>
</dbReference>
<dbReference type="Pfam" id="PF01047">
    <property type="entry name" value="MarR"/>
    <property type="match status" value="1"/>
</dbReference>
<dbReference type="EMBL" id="BPQH01000013">
    <property type="protein sequence ID" value="GJD51432.1"/>
    <property type="molecule type" value="Genomic_DNA"/>
</dbReference>
<dbReference type="PANTHER" id="PTHR30466:SF11">
    <property type="entry name" value="FLAVIN-DEPENDENT MONOOXYGENASE, REDUCTASE SUBUNIT HSAB"/>
    <property type="match status" value="1"/>
</dbReference>
<reference evidence="4" key="2">
    <citation type="submission" date="2021-08" db="EMBL/GenBank/DDBJ databases">
        <authorList>
            <person name="Tani A."/>
            <person name="Ola A."/>
            <person name="Ogura Y."/>
            <person name="Katsura K."/>
            <person name="Hayashi T."/>
        </authorList>
    </citation>
    <scope>NUCLEOTIDE SEQUENCE</scope>
    <source>
        <strain evidence="4">KCTC 52305</strain>
    </source>
</reference>
<dbReference type="InterPro" id="IPR012349">
    <property type="entry name" value="Split_barrel_FMN-bd"/>
</dbReference>
<gene>
    <name evidence="4" type="primary">C1-hpah</name>
    <name evidence="4" type="ORF">OPKNFCMD_4186</name>
</gene>
<protein>
    <submittedName>
        <fullName evidence="4">p-hydroxyphenylacetate 3-hydroxylase, reductase component</fullName>
    </submittedName>
</protein>
<dbReference type="Gene3D" id="2.30.110.10">
    <property type="entry name" value="Electron Transport, Fmn-binding Protein, Chain A"/>
    <property type="match status" value="1"/>
</dbReference>
<dbReference type="InterPro" id="IPR000835">
    <property type="entry name" value="HTH_MarR-typ"/>
</dbReference>
<evidence type="ECO:0000256" key="1">
    <source>
        <dbReference type="ARBA" id="ARBA00008898"/>
    </source>
</evidence>
<evidence type="ECO:0000313" key="4">
    <source>
        <dbReference type="EMBL" id="GJD51432.1"/>
    </source>
</evidence>
<dbReference type="Proteomes" id="UP001055167">
    <property type="component" value="Unassembled WGS sequence"/>
</dbReference>
<dbReference type="PANTHER" id="PTHR30466">
    <property type="entry name" value="FLAVIN REDUCTASE"/>
    <property type="match status" value="1"/>
</dbReference>
<dbReference type="RefSeq" id="WP_128561329.1">
    <property type="nucleotide sequence ID" value="NZ_BPQH01000013.1"/>
</dbReference>
<reference evidence="4" key="1">
    <citation type="journal article" date="2021" name="Front. Microbiol.">
        <title>Comprehensive Comparative Genomics and Phenotyping of Methylobacterium Species.</title>
        <authorList>
            <person name="Alessa O."/>
            <person name="Ogura Y."/>
            <person name="Fujitani Y."/>
            <person name="Takami H."/>
            <person name="Hayashi T."/>
            <person name="Sahin N."/>
            <person name="Tani A."/>
        </authorList>
    </citation>
    <scope>NUCLEOTIDE SEQUENCE</scope>
    <source>
        <strain evidence="4">KCTC 52305</strain>
    </source>
</reference>
<proteinExistence type="inferred from homology"/>
<dbReference type="InterPro" id="IPR002563">
    <property type="entry name" value="Flavin_Rdtase-like_dom"/>
</dbReference>
<evidence type="ECO:0000259" key="3">
    <source>
        <dbReference type="PROSITE" id="PS50995"/>
    </source>
</evidence>
<evidence type="ECO:0000313" key="5">
    <source>
        <dbReference type="Proteomes" id="UP001055167"/>
    </source>
</evidence>
<comment type="caution">
    <text evidence="4">The sequence shown here is derived from an EMBL/GenBank/DDBJ whole genome shotgun (WGS) entry which is preliminary data.</text>
</comment>
<evidence type="ECO:0000256" key="2">
    <source>
        <dbReference type="ARBA" id="ARBA00023002"/>
    </source>
</evidence>
<dbReference type="SMART" id="SM00903">
    <property type="entry name" value="Flavin_Reduct"/>
    <property type="match status" value="1"/>
</dbReference>
<keyword evidence="2" id="KW-0560">Oxidoreductase</keyword>
<dbReference type="SUPFAM" id="SSF50475">
    <property type="entry name" value="FMN-binding split barrel"/>
    <property type="match status" value="1"/>
</dbReference>
<feature type="domain" description="HTH marR-type" evidence="3">
    <location>
        <begin position="179"/>
        <end position="311"/>
    </location>
</feature>
<dbReference type="PROSITE" id="PS50995">
    <property type="entry name" value="HTH_MARR_2"/>
    <property type="match status" value="1"/>
</dbReference>
<accession>A0ABQ4R177</accession>
<keyword evidence="5" id="KW-1185">Reference proteome</keyword>
<comment type="similarity">
    <text evidence="1">Belongs to the non-flavoprotein flavin reductase family.</text>
</comment>
<dbReference type="InterPro" id="IPR050268">
    <property type="entry name" value="NADH-dep_flavin_reductase"/>
</dbReference>
<dbReference type="InterPro" id="IPR036388">
    <property type="entry name" value="WH-like_DNA-bd_sf"/>
</dbReference>
<organism evidence="4 5">
    <name type="scientific">Methylobacterium crusticola</name>
    <dbReference type="NCBI Taxonomy" id="1697972"/>
    <lineage>
        <taxon>Bacteria</taxon>
        <taxon>Pseudomonadati</taxon>
        <taxon>Pseudomonadota</taxon>
        <taxon>Alphaproteobacteria</taxon>
        <taxon>Hyphomicrobiales</taxon>
        <taxon>Methylobacteriaceae</taxon>
        <taxon>Methylobacterium</taxon>
    </lineage>
</organism>
<dbReference type="SUPFAM" id="SSF46785">
    <property type="entry name" value="Winged helix' DNA-binding domain"/>
    <property type="match status" value="1"/>
</dbReference>
<dbReference type="SMART" id="SM00347">
    <property type="entry name" value="HTH_MARR"/>
    <property type="match status" value="1"/>
</dbReference>
<dbReference type="Gene3D" id="1.10.10.10">
    <property type="entry name" value="Winged helix-like DNA-binding domain superfamily/Winged helix DNA-binding domain"/>
    <property type="match status" value="1"/>
</dbReference>
<sequence>MSAAADRRDPVDAASLRRALGGFPTGVTVVTAREGERVVAMTANSFASVSLDPPLVSWCAALASASHGAFAAADAYAVHVLGAEHNDLALRFAGKSGDKFAGIAHHPGRTGAPILAGIAPVFECRVWARYPGGDHTILVGEVVELVERVQDPLLFHSGVLRRMDRAKRRPDLPHDGFARSYLPYLLARASHVVSGEFHGELKRFGLGVPEWRVLACLSEAEGLGVVELAGMAIMKQPRITKILDRLARDGLIDRRPDRLDRRRALVHLTEAGRAKVAPALAAARAHEAALLAPLTGEERGVIKHALDLLIGRAGAPEAADP</sequence>
<dbReference type="InterPro" id="IPR036390">
    <property type="entry name" value="WH_DNA-bd_sf"/>
</dbReference>
<name>A0ABQ4R177_9HYPH</name>
<dbReference type="Pfam" id="PF01613">
    <property type="entry name" value="Flavin_Reduct"/>
    <property type="match status" value="1"/>
</dbReference>